<evidence type="ECO:0000313" key="2">
    <source>
        <dbReference type="EMBL" id="GAA0164264.1"/>
    </source>
</evidence>
<keyword evidence="3" id="KW-1185">Reference proteome</keyword>
<dbReference type="EMBL" id="BAABME010021805">
    <property type="protein sequence ID" value="GAA0164264.1"/>
    <property type="molecule type" value="Genomic_DNA"/>
</dbReference>
<organism evidence="2 3">
    <name type="scientific">Lithospermum erythrorhizon</name>
    <name type="common">Purple gromwell</name>
    <name type="synonym">Lithospermum officinale var. erythrorhizon</name>
    <dbReference type="NCBI Taxonomy" id="34254"/>
    <lineage>
        <taxon>Eukaryota</taxon>
        <taxon>Viridiplantae</taxon>
        <taxon>Streptophyta</taxon>
        <taxon>Embryophyta</taxon>
        <taxon>Tracheophyta</taxon>
        <taxon>Spermatophyta</taxon>
        <taxon>Magnoliopsida</taxon>
        <taxon>eudicotyledons</taxon>
        <taxon>Gunneridae</taxon>
        <taxon>Pentapetalae</taxon>
        <taxon>asterids</taxon>
        <taxon>lamiids</taxon>
        <taxon>Boraginales</taxon>
        <taxon>Boraginaceae</taxon>
        <taxon>Boraginoideae</taxon>
        <taxon>Lithospermeae</taxon>
        <taxon>Lithospermum</taxon>
    </lineage>
</organism>
<accession>A0AAV3QJQ8</accession>
<gene>
    <name evidence="2" type="ORF">LIER_39751</name>
</gene>
<feature type="transmembrane region" description="Helical" evidence="1">
    <location>
        <begin position="6"/>
        <end position="23"/>
    </location>
</feature>
<dbReference type="AlphaFoldDB" id="A0AAV3QJQ8"/>
<protein>
    <submittedName>
        <fullName evidence="2">Uncharacterized protein</fullName>
    </submittedName>
</protein>
<evidence type="ECO:0000313" key="3">
    <source>
        <dbReference type="Proteomes" id="UP001454036"/>
    </source>
</evidence>
<comment type="caution">
    <text evidence="2">The sequence shown here is derived from an EMBL/GenBank/DDBJ whole genome shotgun (WGS) entry which is preliminary data.</text>
</comment>
<proteinExistence type="predicted"/>
<name>A0AAV3QJQ8_LITER</name>
<dbReference type="Proteomes" id="UP001454036">
    <property type="component" value="Unassembled WGS sequence"/>
</dbReference>
<keyword evidence="1" id="KW-0812">Transmembrane</keyword>
<keyword evidence="1" id="KW-0472">Membrane</keyword>
<keyword evidence="1" id="KW-1133">Transmembrane helix</keyword>
<evidence type="ECO:0000256" key="1">
    <source>
        <dbReference type="SAM" id="Phobius"/>
    </source>
</evidence>
<sequence>MVLRIWVPRIVCFILICLLWKILTMEGRKLCSVNVGRGGRFGGRGGRGPGGGRGAFAGNARTQSAQQTSQSYLTDLECLSR</sequence>
<reference evidence="2 3" key="1">
    <citation type="submission" date="2024-01" db="EMBL/GenBank/DDBJ databases">
        <title>The complete chloroplast genome sequence of Lithospermum erythrorhizon: insights into the phylogenetic relationship among Boraginaceae species and the maternal lineages of purple gromwells.</title>
        <authorList>
            <person name="Okada T."/>
            <person name="Watanabe K."/>
        </authorList>
    </citation>
    <scope>NUCLEOTIDE SEQUENCE [LARGE SCALE GENOMIC DNA]</scope>
</reference>